<dbReference type="InterPro" id="IPR001640">
    <property type="entry name" value="Lgt"/>
</dbReference>
<dbReference type="PANTHER" id="PTHR30589">
    <property type="entry name" value="PROLIPOPROTEIN DIACYLGLYCERYL TRANSFERASE"/>
    <property type="match status" value="1"/>
</dbReference>
<keyword evidence="3 7" id="KW-0808">Transferase</keyword>
<feature type="transmembrane region" description="Helical" evidence="7">
    <location>
        <begin position="85"/>
        <end position="102"/>
    </location>
</feature>
<dbReference type="RefSeq" id="WP_012933266.1">
    <property type="nucleotide sequence ID" value="NC_013739.1"/>
</dbReference>
<dbReference type="AlphaFoldDB" id="D3F240"/>
<protein>
    <recommendedName>
        <fullName evidence="7">Phosphatidylglycerol--prolipoprotein diacylglyceryl transferase</fullName>
        <ecNumber evidence="7">2.5.1.145</ecNumber>
    </recommendedName>
</protein>
<comment type="catalytic activity">
    <reaction evidence="7">
        <text>L-cysteinyl-[prolipoprotein] + a 1,2-diacyl-sn-glycero-3-phospho-(1'-sn-glycerol) = an S-1,2-diacyl-sn-glyceryl-L-cysteinyl-[prolipoprotein] + sn-glycerol 1-phosphate + H(+)</text>
        <dbReference type="Rhea" id="RHEA:56712"/>
        <dbReference type="Rhea" id="RHEA-COMP:14679"/>
        <dbReference type="Rhea" id="RHEA-COMP:14680"/>
        <dbReference type="ChEBI" id="CHEBI:15378"/>
        <dbReference type="ChEBI" id="CHEBI:29950"/>
        <dbReference type="ChEBI" id="CHEBI:57685"/>
        <dbReference type="ChEBI" id="CHEBI:64716"/>
        <dbReference type="ChEBI" id="CHEBI:140658"/>
        <dbReference type="EC" id="2.5.1.145"/>
    </reaction>
</comment>
<dbReference type="HOGENOM" id="CLU_013386_1_2_11"/>
<feature type="transmembrane region" description="Helical" evidence="7">
    <location>
        <begin position="192"/>
        <end position="209"/>
    </location>
</feature>
<dbReference type="GO" id="GO:0005886">
    <property type="term" value="C:plasma membrane"/>
    <property type="evidence" value="ECO:0007669"/>
    <property type="project" value="UniProtKB-SubCell"/>
</dbReference>
<dbReference type="GO" id="GO:0008961">
    <property type="term" value="F:phosphatidylglycerol-prolipoprotein diacylglyceryl transferase activity"/>
    <property type="evidence" value="ECO:0007669"/>
    <property type="project" value="UniProtKB-UniRule"/>
</dbReference>
<evidence type="ECO:0000256" key="8">
    <source>
        <dbReference type="SAM" id="MobiDB-lite"/>
    </source>
</evidence>
<gene>
    <name evidence="7" type="primary">lgt</name>
    <name evidence="9" type="ordered locus">Cwoe_1789</name>
</gene>
<dbReference type="KEGG" id="cwo:Cwoe_1789"/>
<evidence type="ECO:0000256" key="7">
    <source>
        <dbReference type="HAMAP-Rule" id="MF_01147"/>
    </source>
</evidence>
<evidence type="ECO:0000313" key="9">
    <source>
        <dbReference type="EMBL" id="ADB50215.1"/>
    </source>
</evidence>
<evidence type="ECO:0000256" key="6">
    <source>
        <dbReference type="ARBA" id="ARBA00023136"/>
    </source>
</evidence>
<comment type="pathway">
    <text evidence="7">Protein modification; lipoprotein biosynthesis (diacylglyceryl transfer).</text>
</comment>
<keyword evidence="9" id="KW-0449">Lipoprotein</keyword>
<reference evidence="10" key="2">
    <citation type="submission" date="2010-01" db="EMBL/GenBank/DDBJ databases">
        <title>The complete genome of Conexibacter woesei DSM 14684.</title>
        <authorList>
            <consortium name="US DOE Joint Genome Institute (JGI-PGF)"/>
            <person name="Lucas S."/>
            <person name="Copeland A."/>
            <person name="Lapidus A."/>
            <person name="Glavina del Rio T."/>
            <person name="Dalin E."/>
            <person name="Tice H."/>
            <person name="Bruce D."/>
            <person name="Goodwin L."/>
            <person name="Pitluck S."/>
            <person name="Kyrpides N."/>
            <person name="Mavromatis K."/>
            <person name="Ivanova N."/>
            <person name="Mikhailova N."/>
            <person name="Chertkov O."/>
            <person name="Brettin T."/>
            <person name="Detter J.C."/>
            <person name="Han C."/>
            <person name="Larimer F."/>
            <person name="Land M."/>
            <person name="Hauser L."/>
            <person name="Markowitz V."/>
            <person name="Cheng J.-F."/>
            <person name="Hugenholtz P."/>
            <person name="Woyke T."/>
            <person name="Wu D."/>
            <person name="Pukall R."/>
            <person name="Steenblock K."/>
            <person name="Schneider S."/>
            <person name="Klenk H.-P."/>
            <person name="Eisen J.A."/>
        </authorList>
    </citation>
    <scope>NUCLEOTIDE SEQUENCE [LARGE SCALE GENOMIC DNA]</scope>
    <source>
        <strain evidence="10">DSM 14684 / CIP 108061 / JCM 11494 / NBRC 100937 / ID131577</strain>
    </source>
</reference>
<evidence type="ECO:0000313" key="10">
    <source>
        <dbReference type="Proteomes" id="UP000008229"/>
    </source>
</evidence>
<evidence type="ECO:0000256" key="2">
    <source>
        <dbReference type="ARBA" id="ARBA00022475"/>
    </source>
</evidence>
<feature type="transmembrane region" description="Helical" evidence="7">
    <location>
        <begin position="12"/>
        <end position="31"/>
    </location>
</feature>
<feature type="transmembrane region" description="Helical" evidence="7">
    <location>
        <begin position="221"/>
        <end position="242"/>
    </location>
</feature>
<dbReference type="Proteomes" id="UP000008229">
    <property type="component" value="Chromosome"/>
</dbReference>
<dbReference type="Pfam" id="PF01790">
    <property type="entry name" value="LGT"/>
    <property type="match status" value="1"/>
</dbReference>
<proteinExistence type="inferred from homology"/>
<keyword evidence="4 7" id="KW-0812">Transmembrane</keyword>
<evidence type="ECO:0000256" key="5">
    <source>
        <dbReference type="ARBA" id="ARBA00022989"/>
    </source>
</evidence>
<dbReference type="HAMAP" id="MF_01147">
    <property type="entry name" value="Lgt"/>
    <property type="match status" value="1"/>
</dbReference>
<keyword evidence="10" id="KW-1185">Reference proteome</keyword>
<dbReference type="OrthoDB" id="871140at2"/>
<dbReference type="EMBL" id="CP001854">
    <property type="protein sequence ID" value="ADB50215.1"/>
    <property type="molecule type" value="Genomic_DNA"/>
</dbReference>
<feature type="region of interest" description="Disordered" evidence="8">
    <location>
        <begin position="252"/>
        <end position="271"/>
    </location>
</feature>
<comment type="similarity">
    <text evidence="1 7">Belongs to the Lgt family.</text>
</comment>
<dbReference type="PANTHER" id="PTHR30589:SF0">
    <property type="entry name" value="PHOSPHATIDYLGLYCEROL--PROLIPOPROTEIN DIACYLGLYCERYL TRANSFERASE"/>
    <property type="match status" value="1"/>
</dbReference>
<feature type="binding site" evidence="7">
    <location>
        <position position="128"/>
    </location>
    <ligand>
        <name>a 1,2-diacyl-sn-glycero-3-phospho-(1'-sn-glycerol)</name>
        <dbReference type="ChEBI" id="CHEBI:64716"/>
    </ligand>
</feature>
<dbReference type="EC" id="2.5.1.145" evidence="7"/>
<keyword evidence="2 7" id="KW-1003">Cell membrane</keyword>
<reference evidence="9 10" key="1">
    <citation type="journal article" date="2010" name="Stand. Genomic Sci.">
        <title>Complete genome sequence of Conexibacter woesei type strain (ID131577).</title>
        <authorList>
            <person name="Pukall R."/>
            <person name="Lapidus A."/>
            <person name="Glavina Del Rio T."/>
            <person name="Copeland A."/>
            <person name="Tice H."/>
            <person name="Cheng J.-F."/>
            <person name="Lucas S."/>
            <person name="Chen F."/>
            <person name="Nolan M."/>
            <person name="Bruce D."/>
            <person name="Goodwin L."/>
            <person name="Pitluck S."/>
            <person name="Mavromatis K."/>
            <person name="Ivanova N."/>
            <person name="Ovchinnikova G."/>
            <person name="Pati A."/>
            <person name="Chen A."/>
            <person name="Palaniappan K."/>
            <person name="Land M."/>
            <person name="Hauser L."/>
            <person name="Chang Y.-J."/>
            <person name="Jeffries C.D."/>
            <person name="Chain P."/>
            <person name="Meincke L."/>
            <person name="Sims D."/>
            <person name="Brettin T."/>
            <person name="Detter J.C."/>
            <person name="Rohde M."/>
            <person name="Goeker M."/>
            <person name="Bristow J."/>
            <person name="Eisen J.A."/>
            <person name="Markowitz V."/>
            <person name="Kyrpides N.C."/>
            <person name="Klenk H.-P."/>
            <person name="Hugenholtz P."/>
        </authorList>
    </citation>
    <scope>NUCLEOTIDE SEQUENCE [LARGE SCALE GENOMIC DNA]</scope>
    <source>
        <strain evidence="10">DSM 14684 / CIP 108061 / JCM 11494 / NBRC 100937 / ID131577</strain>
    </source>
</reference>
<name>D3F240_CONWI</name>
<comment type="function">
    <text evidence="7">Catalyzes the transfer of the diacylglyceryl group from phosphatidylglycerol to the sulfhydryl group of the N-terminal cysteine of a prolipoprotein, the first step in the formation of mature lipoproteins.</text>
</comment>
<dbReference type="GO" id="GO:0042158">
    <property type="term" value="P:lipoprotein biosynthetic process"/>
    <property type="evidence" value="ECO:0007669"/>
    <property type="project" value="UniProtKB-UniRule"/>
</dbReference>
<evidence type="ECO:0000256" key="3">
    <source>
        <dbReference type="ARBA" id="ARBA00022679"/>
    </source>
</evidence>
<feature type="transmembrane region" description="Helical" evidence="7">
    <location>
        <begin position="43"/>
        <end position="65"/>
    </location>
</feature>
<dbReference type="UniPathway" id="UPA00664"/>
<evidence type="ECO:0000256" key="4">
    <source>
        <dbReference type="ARBA" id="ARBA00022692"/>
    </source>
</evidence>
<organism evidence="9 10">
    <name type="scientific">Conexibacter woesei (strain DSM 14684 / CCUG 47730 / CIP 108061 / JCM 11494 / NBRC 100937 / ID131577)</name>
    <dbReference type="NCBI Taxonomy" id="469383"/>
    <lineage>
        <taxon>Bacteria</taxon>
        <taxon>Bacillati</taxon>
        <taxon>Actinomycetota</taxon>
        <taxon>Thermoleophilia</taxon>
        <taxon>Solirubrobacterales</taxon>
        <taxon>Conexibacteraceae</taxon>
        <taxon>Conexibacter</taxon>
    </lineage>
</organism>
<dbReference type="STRING" id="469383.Cwoe_1789"/>
<keyword evidence="5 7" id="KW-1133">Transmembrane helix</keyword>
<accession>D3F240</accession>
<sequence>MLKEIDVFGLQLQTFGIFFALNFLCWAAVIARRLKEIDKPVDWAYEILFVALIGGLIGARGYYLLQNSDELDGDVLGSLFSGSGLIWYGGLFGGVVAVLIWAKWRDFVSMKLLDMAAIGLPLGYAIGRIGCQISGDGDYGKDSTLPWAMGYPDGAVPTDPGVTVQPTPIYETLSMGLLALVLWHLRDRFKPGTLFGFYLVGAGLERFLVEFARRNDSVVGFMTAAQVESLGMLVLGVVWLLVMRARNGGDLRAEEPAPAPARRGRRRPATA</sequence>
<keyword evidence="6 7" id="KW-0472">Membrane</keyword>
<dbReference type="eggNOG" id="COG0682">
    <property type="taxonomic scope" value="Bacteria"/>
</dbReference>
<comment type="subcellular location">
    <subcellularLocation>
        <location evidence="7">Cell membrane</location>
        <topology evidence="7">Multi-pass membrane protein</topology>
    </subcellularLocation>
</comment>
<feature type="compositionally biased region" description="Basic residues" evidence="8">
    <location>
        <begin position="262"/>
        <end position="271"/>
    </location>
</feature>
<evidence type="ECO:0000256" key="1">
    <source>
        <dbReference type="ARBA" id="ARBA00007150"/>
    </source>
</evidence>